<gene>
    <name evidence="2" type="ORF">EQG66_11340</name>
</gene>
<evidence type="ECO:0000313" key="3">
    <source>
        <dbReference type="Proteomes" id="UP000290958"/>
    </source>
</evidence>
<evidence type="ECO:0000313" key="2">
    <source>
        <dbReference type="EMBL" id="RXR27677.1"/>
    </source>
</evidence>
<comment type="caution">
    <text evidence="2">The sequence shown here is derived from an EMBL/GenBank/DDBJ whole genome shotgun (WGS) entry which is preliminary data.</text>
</comment>
<dbReference type="RefSeq" id="WP_129404706.1">
    <property type="nucleotide sequence ID" value="NZ_SBKP01000011.1"/>
</dbReference>
<keyword evidence="3" id="KW-1185">Reference proteome</keyword>
<protein>
    <submittedName>
        <fullName evidence="2">Uncharacterized protein</fullName>
    </submittedName>
</protein>
<proteinExistence type="predicted"/>
<dbReference type="EMBL" id="SBKP01000011">
    <property type="protein sequence ID" value="RXR27677.1"/>
    <property type="molecule type" value="Genomic_DNA"/>
</dbReference>
<feature type="coiled-coil region" evidence="1">
    <location>
        <begin position="30"/>
        <end position="57"/>
    </location>
</feature>
<evidence type="ECO:0000256" key="1">
    <source>
        <dbReference type="SAM" id="Coils"/>
    </source>
</evidence>
<dbReference type="AlphaFoldDB" id="A0A4Q1KFT2"/>
<accession>A0A4Q1KFT2</accession>
<reference evidence="3" key="1">
    <citation type="submission" date="2019-01" db="EMBL/GenBank/DDBJ databases">
        <title>Cytophagaceae bacterium strain CAR-16.</title>
        <authorList>
            <person name="Chen W.-M."/>
        </authorList>
    </citation>
    <scope>NUCLEOTIDE SEQUENCE [LARGE SCALE GENOMIC DNA]</scope>
    <source>
        <strain evidence="3">CHR27</strain>
    </source>
</reference>
<name>A0A4Q1KFT2_9SPHN</name>
<sequence length="62" mass="6985">MVQRKGIATLGQWLRKLVMKPKKAALTIDKASAKTQVRALRVEVAQLQRSLDQLMAQLKQAQ</sequence>
<dbReference type="Proteomes" id="UP000290958">
    <property type="component" value="Unassembled WGS sequence"/>
</dbReference>
<organism evidence="2 3">
    <name type="scientific">Sphingobium fluviale</name>
    <dbReference type="NCBI Taxonomy" id="2506423"/>
    <lineage>
        <taxon>Bacteria</taxon>
        <taxon>Pseudomonadati</taxon>
        <taxon>Pseudomonadota</taxon>
        <taxon>Alphaproteobacteria</taxon>
        <taxon>Sphingomonadales</taxon>
        <taxon>Sphingomonadaceae</taxon>
        <taxon>Sphingobium</taxon>
    </lineage>
</organism>
<keyword evidence="1" id="KW-0175">Coiled coil</keyword>